<dbReference type="InterPro" id="IPR036770">
    <property type="entry name" value="Ankyrin_rpt-contain_sf"/>
</dbReference>
<dbReference type="Proteomes" id="UP001372834">
    <property type="component" value="Unassembled WGS sequence"/>
</dbReference>
<dbReference type="PROSITE" id="PS50297">
    <property type="entry name" value="ANK_REP_REGION"/>
    <property type="match status" value="3"/>
</dbReference>
<dbReference type="PANTHER" id="PTHR24171:SF9">
    <property type="entry name" value="ANKYRIN REPEAT DOMAIN-CONTAINING PROTEIN 39"/>
    <property type="match status" value="1"/>
</dbReference>
<dbReference type="InterPro" id="IPR002110">
    <property type="entry name" value="Ankyrin_rpt"/>
</dbReference>
<evidence type="ECO:0000256" key="3">
    <source>
        <dbReference type="PROSITE-ProRule" id="PRU00023"/>
    </source>
</evidence>
<dbReference type="PRINTS" id="PR01415">
    <property type="entry name" value="ANKYRIN"/>
</dbReference>
<evidence type="ECO:0000313" key="4">
    <source>
        <dbReference type="EMBL" id="KAK6622963.1"/>
    </source>
</evidence>
<evidence type="ECO:0000256" key="2">
    <source>
        <dbReference type="ARBA" id="ARBA00023043"/>
    </source>
</evidence>
<accession>A0AAN8P9U5</accession>
<dbReference type="SMART" id="SM00248">
    <property type="entry name" value="ANK"/>
    <property type="match status" value="4"/>
</dbReference>
<dbReference type="PANTHER" id="PTHR24171">
    <property type="entry name" value="ANKYRIN REPEAT DOMAIN-CONTAINING PROTEIN 39-RELATED"/>
    <property type="match status" value="1"/>
</dbReference>
<gene>
    <name evidence="4" type="ORF">RUM43_008815</name>
</gene>
<protein>
    <recommendedName>
        <fullName evidence="6">Ankyrin repeat domain-containing protein 39</fullName>
    </recommendedName>
</protein>
<sequence length="176" mass="19510">MSHSCHSHCCHATSVSQTLDELDFERGIWSAASNNDLSRAEFLIDKSNNVDVEDKAGYTALHYSSRNGHLEMCKLLISKGANVNALTRSGRVTALHRCASRGHLEVFNLLVNSGAKFDLQDSDGKTVLHRAVEGGHINIVKEILKLCPQLTNCSDNRGRVPKDYVQETNVLYKMLD</sequence>
<feature type="repeat" description="ANK" evidence="3">
    <location>
        <begin position="123"/>
        <end position="145"/>
    </location>
</feature>
<keyword evidence="1" id="KW-0677">Repeat</keyword>
<dbReference type="EMBL" id="JAWJWE010000038">
    <property type="protein sequence ID" value="KAK6622963.1"/>
    <property type="molecule type" value="Genomic_DNA"/>
</dbReference>
<keyword evidence="2 3" id="KW-0040">ANK repeat</keyword>
<evidence type="ECO:0000256" key="1">
    <source>
        <dbReference type="ARBA" id="ARBA00022737"/>
    </source>
</evidence>
<comment type="caution">
    <text evidence="4">The sequence shown here is derived from an EMBL/GenBank/DDBJ whole genome shotgun (WGS) entry which is preliminary data.</text>
</comment>
<feature type="repeat" description="ANK" evidence="3">
    <location>
        <begin position="56"/>
        <end position="88"/>
    </location>
</feature>
<dbReference type="GO" id="GO:0004842">
    <property type="term" value="F:ubiquitin-protein transferase activity"/>
    <property type="evidence" value="ECO:0007669"/>
    <property type="project" value="TreeGrafter"/>
</dbReference>
<dbReference type="SUPFAM" id="SSF48403">
    <property type="entry name" value="Ankyrin repeat"/>
    <property type="match status" value="1"/>
</dbReference>
<dbReference type="GO" id="GO:0031436">
    <property type="term" value="C:BRCA1-BARD1 complex"/>
    <property type="evidence" value="ECO:0007669"/>
    <property type="project" value="TreeGrafter"/>
</dbReference>
<dbReference type="Gene3D" id="1.25.40.20">
    <property type="entry name" value="Ankyrin repeat-containing domain"/>
    <property type="match status" value="2"/>
</dbReference>
<proteinExistence type="predicted"/>
<dbReference type="Pfam" id="PF12796">
    <property type="entry name" value="Ank_2"/>
    <property type="match status" value="1"/>
</dbReference>
<feature type="repeat" description="ANK" evidence="3">
    <location>
        <begin position="90"/>
        <end position="122"/>
    </location>
</feature>
<dbReference type="PROSITE" id="PS50088">
    <property type="entry name" value="ANK_REPEAT"/>
    <property type="match status" value="3"/>
</dbReference>
<dbReference type="AlphaFoldDB" id="A0AAN8P9U5"/>
<name>A0AAN8P9U5_POLSC</name>
<dbReference type="GO" id="GO:0070531">
    <property type="term" value="C:BRCA1-A complex"/>
    <property type="evidence" value="ECO:0007669"/>
    <property type="project" value="TreeGrafter"/>
</dbReference>
<dbReference type="Pfam" id="PF00023">
    <property type="entry name" value="Ank"/>
    <property type="match status" value="1"/>
</dbReference>
<evidence type="ECO:0000313" key="5">
    <source>
        <dbReference type="Proteomes" id="UP001372834"/>
    </source>
</evidence>
<evidence type="ECO:0008006" key="6">
    <source>
        <dbReference type="Google" id="ProtNLM"/>
    </source>
</evidence>
<reference evidence="4 5" key="1">
    <citation type="submission" date="2023-10" db="EMBL/GenBank/DDBJ databases">
        <title>Genomes of two closely related lineages of the louse Polyplax serrata with different host specificities.</title>
        <authorList>
            <person name="Martinu J."/>
            <person name="Tarabai H."/>
            <person name="Stefka J."/>
            <person name="Hypsa V."/>
        </authorList>
    </citation>
    <scope>NUCLEOTIDE SEQUENCE [LARGE SCALE GENOMIC DNA]</scope>
    <source>
        <strain evidence="4">HR10_N</strain>
    </source>
</reference>
<organism evidence="4 5">
    <name type="scientific">Polyplax serrata</name>
    <name type="common">Common mouse louse</name>
    <dbReference type="NCBI Taxonomy" id="468196"/>
    <lineage>
        <taxon>Eukaryota</taxon>
        <taxon>Metazoa</taxon>
        <taxon>Ecdysozoa</taxon>
        <taxon>Arthropoda</taxon>
        <taxon>Hexapoda</taxon>
        <taxon>Insecta</taxon>
        <taxon>Pterygota</taxon>
        <taxon>Neoptera</taxon>
        <taxon>Paraneoptera</taxon>
        <taxon>Psocodea</taxon>
        <taxon>Troctomorpha</taxon>
        <taxon>Phthiraptera</taxon>
        <taxon>Anoplura</taxon>
        <taxon>Polyplacidae</taxon>
        <taxon>Polyplax</taxon>
    </lineage>
</organism>
<dbReference type="GO" id="GO:0085020">
    <property type="term" value="P:protein K6-linked ubiquitination"/>
    <property type="evidence" value="ECO:0007669"/>
    <property type="project" value="TreeGrafter"/>
</dbReference>